<reference evidence="1 2" key="1">
    <citation type="submission" date="2017-11" db="EMBL/GenBank/DDBJ databases">
        <title>Isolation and Characterization of Family Methanocellaceae Species from Potential Methane Hydrate Area Offshore Southwestern Taiwan.</title>
        <authorList>
            <person name="Zhang W.-L."/>
            <person name="Chen W.-C."/>
            <person name="Lai M.-C."/>
            <person name="Chen S.-C."/>
        </authorList>
    </citation>
    <scope>NUCLEOTIDE SEQUENCE [LARGE SCALE GENOMIC DNA]</scope>
    <source>
        <strain evidence="1 2">CWC-04</strain>
    </source>
</reference>
<organism evidence="1 2">
    <name type="scientific">Methanooceanicella nereidis</name>
    <dbReference type="NCBI Taxonomy" id="2052831"/>
    <lineage>
        <taxon>Archaea</taxon>
        <taxon>Methanobacteriati</taxon>
        <taxon>Methanobacteriota</taxon>
        <taxon>Stenosarchaea group</taxon>
        <taxon>Methanomicrobia</taxon>
        <taxon>Methanocellales</taxon>
        <taxon>Methanocellaceae</taxon>
        <taxon>Methanooceanicella</taxon>
    </lineage>
</organism>
<evidence type="ECO:0000313" key="2">
    <source>
        <dbReference type="Proteomes" id="UP001320159"/>
    </source>
</evidence>
<dbReference type="RefSeq" id="WP_230742359.1">
    <property type="nucleotide sequence ID" value="NZ_PGCK01000009.1"/>
</dbReference>
<accession>A0AAP2RDD7</accession>
<name>A0AAP2RDD7_9EURY</name>
<dbReference type="AlphaFoldDB" id="A0AAP2RDD7"/>
<gene>
    <name evidence="1" type="ORF">CUJ83_10885</name>
</gene>
<comment type="caution">
    <text evidence="1">The sequence shown here is derived from an EMBL/GenBank/DDBJ whole genome shotgun (WGS) entry which is preliminary data.</text>
</comment>
<proteinExistence type="predicted"/>
<evidence type="ECO:0000313" key="1">
    <source>
        <dbReference type="EMBL" id="MCD1295504.1"/>
    </source>
</evidence>
<keyword evidence="2" id="KW-1185">Reference proteome</keyword>
<protein>
    <submittedName>
        <fullName evidence="1">Uncharacterized protein</fullName>
    </submittedName>
</protein>
<dbReference type="EMBL" id="PGCK01000009">
    <property type="protein sequence ID" value="MCD1295504.1"/>
    <property type="molecule type" value="Genomic_DNA"/>
</dbReference>
<dbReference type="Proteomes" id="UP001320159">
    <property type="component" value="Unassembled WGS sequence"/>
</dbReference>
<sequence length="186" mass="20357">MKKWKLTASLIALMLILPGACIAYEQITAPAYNENSIVFIEHLNHTRGKLISGDYPRQALEGSIYHYDAGNRSLTGNIGLSDKGSLKALLGVGENMVQDAGYGVSNMIFGVYSTPEKFGDLIVEDIMDNGTIKLNYGGSSIVLAPGERWEKISSEILECPDYRIRMISSDSIRNNGIIPISNIKTI</sequence>